<keyword evidence="5" id="KW-0812">Transmembrane</keyword>
<evidence type="ECO:0000313" key="6">
    <source>
        <dbReference type="EMBL" id="RMX48947.1"/>
    </source>
</evidence>
<dbReference type="GO" id="GO:0016491">
    <property type="term" value="F:oxidoreductase activity"/>
    <property type="evidence" value="ECO:0007669"/>
    <property type="project" value="UniProtKB-KW"/>
</dbReference>
<evidence type="ECO:0000256" key="3">
    <source>
        <dbReference type="ARBA" id="ARBA00023002"/>
    </source>
</evidence>
<dbReference type="PRINTS" id="PR00080">
    <property type="entry name" value="SDRFAMILY"/>
</dbReference>
<dbReference type="InterPro" id="IPR051019">
    <property type="entry name" value="VLCFA-Steroid_DH"/>
</dbReference>
<dbReference type="InterPro" id="IPR002347">
    <property type="entry name" value="SDR_fam"/>
</dbReference>
<comment type="caution">
    <text evidence="6">The sequence shown here is derived from an EMBL/GenBank/DDBJ whole genome shotgun (WGS) entry which is preliminary data.</text>
</comment>
<dbReference type="FunFam" id="3.40.50.720:FF:000137">
    <property type="entry name" value="Hydroxysteroid (17-beta) dehydrogenase 3"/>
    <property type="match status" value="1"/>
</dbReference>
<dbReference type="OMA" id="TWITWVV"/>
<feature type="transmembrane region" description="Helical" evidence="5">
    <location>
        <begin position="12"/>
        <end position="37"/>
    </location>
</feature>
<accession>A0A3M6U5R9</accession>
<dbReference type="PANTHER" id="PTHR43899">
    <property type="entry name" value="RH59310P"/>
    <property type="match status" value="1"/>
</dbReference>
<dbReference type="Gene3D" id="3.40.50.720">
    <property type="entry name" value="NAD(P)-binding Rossmann-like Domain"/>
    <property type="match status" value="1"/>
</dbReference>
<keyword evidence="7" id="KW-1185">Reference proteome</keyword>
<proteinExistence type="inferred from homology"/>
<dbReference type="GO" id="GO:0005783">
    <property type="term" value="C:endoplasmic reticulum"/>
    <property type="evidence" value="ECO:0007669"/>
    <property type="project" value="TreeGrafter"/>
</dbReference>
<evidence type="ECO:0000256" key="2">
    <source>
        <dbReference type="ARBA" id="ARBA00022857"/>
    </source>
</evidence>
<dbReference type="SUPFAM" id="SSF51735">
    <property type="entry name" value="NAD(P)-binding Rossmann-fold domains"/>
    <property type="match status" value="1"/>
</dbReference>
<keyword evidence="5" id="KW-1133">Transmembrane helix</keyword>
<dbReference type="PIRSF" id="PIRSF000126">
    <property type="entry name" value="11-beta-HSD1"/>
    <property type="match status" value="1"/>
</dbReference>
<keyword evidence="2" id="KW-0521">NADP</keyword>
<dbReference type="STRING" id="46731.A0A3M6U5R9"/>
<keyword evidence="5" id="KW-0472">Membrane</keyword>
<gene>
    <name evidence="6" type="ORF">pdam_00008287</name>
</gene>
<evidence type="ECO:0000313" key="7">
    <source>
        <dbReference type="Proteomes" id="UP000275408"/>
    </source>
</evidence>
<dbReference type="Proteomes" id="UP000275408">
    <property type="component" value="Unassembled WGS sequence"/>
</dbReference>
<dbReference type="AlphaFoldDB" id="A0A3M6U5R9"/>
<name>A0A3M6U5R9_POCDA</name>
<sequence>MEWNFLSGVGALFLGYYSLNFVLQVLHGIRAFVLPALGLRKNLKKFGEWAVITGCTDGIGKAYTHELAKQGIKLVLISRTGEKLELLATELKEAYGTETKIIVMDFTGGAEIYNGLGDKLAGLDIGILVNNVGVSHYPEFFGNMKQEDAWKMLNVNVLSVTMMTHTILPDMAAKGRGLIINVASAAGLTPTPLLSMYSGTKVFVDFFSRCLNAEYSSKGIIVQCVLPYYVATKMSRIRNPNIFAPGPTTYVRQALGTLGVESRTVGCWSHALQNWFISRVPDWLRQKLMWNVNTARRRAVLKRLREKELKD</sequence>
<comment type="similarity">
    <text evidence="1 4">Belongs to the short-chain dehydrogenases/reductases (SDR) family.</text>
</comment>
<dbReference type="EMBL" id="RCHS01002221">
    <property type="protein sequence ID" value="RMX48947.1"/>
    <property type="molecule type" value="Genomic_DNA"/>
</dbReference>
<dbReference type="PANTHER" id="PTHR43899:SF13">
    <property type="entry name" value="RH59310P"/>
    <property type="match status" value="1"/>
</dbReference>
<dbReference type="PRINTS" id="PR00081">
    <property type="entry name" value="GDHRDH"/>
</dbReference>
<reference evidence="6 7" key="1">
    <citation type="journal article" date="2018" name="Sci. Rep.">
        <title>Comparative analysis of the Pocillopora damicornis genome highlights role of immune system in coral evolution.</title>
        <authorList>
            <person name="Cunning R."/>
            <person name="Bay R.A."/>
            <person name="Gillette P."/>
            <person name="Baker A.C."/>
            <person name="Traylor-Knowles N."/>
        </authorList>
    </citation>
    <scope>NUCLEOTIDE SEQUENCE [LARGE SCALE GENOMIC DNA]</scope>
    <source>
        <strain evidence="6">RSMAS</strain>
        <tissue evidence="6">Whole animal</tissue>
    </source>
</reference>
<dbReference type="Pfam" id="PF00106">
    <property type="entry name" value="adh_short"/>
    <property type="match status" value="1"/>
</dbReference>
<protein>
    <submittedName>
        <fullName evidence="6">Uncharacterized protein</fullName>
    </submittedName>
</protein>
<organism evidence="6 7">
    <name type="scientific">Pocillopora damicornis</name>
    <name type="common">Cauliflower coral</name>
    <name type="synonym">Millepora damicornis</name>
    <dbReference type="NCBI Taxonomy" id="46731"/>
    <lineage>
        <taxon>Eukaryota</taxon>
        <taxon>Metazoa</taxon>
        <taxon>Cnidaria</taxon>
        <taxon>Anthozoa</taxon>
        <taxon>Hexacorallia</taxon>
        <taxon>Scleractinia</taxon>
        <taxon>Astrocoeniina</taxon>
        <taxon>Pocilloporidae</taxon>
        <taxon>Pocillopora</taxon>
    </lineage>
</organism>
<dbReference type="InterPro" id="IPR036291">
    <property type="entry name" value="NAD(P)-bd_dom_sf"/>
</dbReference>
<evidence type="ECO:0000256" key="4">
    <source>
        <dbReference type="RuleBase" id="RU000363"/>
    </source>
</evidence>
<keyword evidence="3" id="KW-0560">Oxidoreductase</keyword>
<dbReference type="OrthoDB" id="5545019at2759"/>
<dbReference type="CDD" id="cd05356">
    <property type="entry name" value="17beta-HSD1_like_SDR_c"/>
    <property type="match status" value="1"/>
</dbReference>
<evidence type="ECO:0000256" key="5">
    <source>
        <dbReference type="SAM" id="Phobius"/>
    </source>
</evidence>
<evidence type="ECO:0000256" key="1">
    <source>
        <dbReference type="ARBA" id="ARBA00006484"/>
    </source>
</evidence>